<keyword evidence="2" id="KW-0012">Acyltransferase</keyword>
<dbReference type="Pfam" id="PF08545">
    <property type="entry name" value="ACP_syn_III"/>
    <property type="match status" value="1"/>
</dbReference>
<dbReference type="InterPro" id="IPR013747">
    <property type="entry name" value="ACP_syn_III_C"/>
</dbReference>
<dbReference type="EMBL" id="BTTX01000009">
    <property type="protein sequence ID" value="GMU10902.1"/>
    <property type="molecule type" value="Genomic_DNA"/>
</dbReference>
<dbReference type="PANTHER" id="PTHR34069:SF2">
    <property type="entry name" value="BETA-KETOACYL-[ACYL-CARRIER-PROTEIN] SYNTHASE III"/>
    <property type="match status" value="1"/>
</dbReference>
<dbReference type="InterPro" id="IPR013751">
    <property type="entry name" value="ACP_syn_III_N"/>
</dbReference>
<organism evidence="5 6">
    <name type="scientific">Corallococcus caeni</name>
    <dbReference type="NCBI Taxonomy" id="3082388"/>
    <lineage>
        <taxon>Bacteria</taxon>
        <taxon>Pseudomonadati</taxon>
        <taxon>Myxococcota</taxon>
        <taxon>Myxococcia</taxon>
        <taxon>Myxococcales</taxon>
        <taxon>Cystobacterineae</taxon>
        <taxon>Myxococcaceae</taxon>
        <taxon>Corallococcus</taxon>
    </lineage>
</organism>
<dbReference type="Pfam" id="PF08541">
    <property type="entry name" value="ACP_syn_III_C"/>
    <property type="match status" value="1"/>
</dbReference>
<evidence type="ECO:0000313" key="5">
    <source>
        <dbReference type="EMBL" id="GMU10902.1"/>
    </source>
</evidence>
<keyword evidence="6" id="KW-1185">Reference proteome</keyword>
<protein>
    <submittedName>
        <fullName evidence="5">Ketoacyl-ACP synthase III</fullName>
    </submittedName>
</protein>
<proteinExistence type="predicted"/>
<dbReference type="Proteomes" id="UP001342631">
    <property type="component" value="Unassembled WGS sequence"/>
</dbReference>
<feature type="domain" description="Beta-ketoacyl-[acyl-carrier-protein] synthase III N-terminal" evidence="4">
    <location>
        <begin position="137"/>
        <end position="226"/>
    </location>
</feature>
<evidence type="ECO:0000259" key="3">
    <source>
        <dbReference type="Pfam" id="PF08541"/>
    </source>
</evidence>
<evidence type="ECO:0000256" key="1">
    <source>
        <dbReference type="ARBA" id="ARBA00022679"/>
    </source>
</evidence>
<dbReference type="PANTHER" id="PTHR34069">
    <property type="entry name" value="3-OXOACYL-[ACYL-CARRIER-PROTEIN] SYNTHASE 3"/>
    <property type="match status" value="1"/>
</dbReference>
<sequence>MEMTERVCVVGAGSFVPTRTISNERIAKAIPGWSAARIEEKIGIKERRFLWDFDDETGRAIPPPDDVLGRFYPATNTDMCEVSLRQALSRGGVDPKELDALFVVTCTPDAPHFNHDAMALHERLGLREDAFALVVDDGCGGTPYVLDLVRKMMEGGRFRTVAVVASAFTSPLLNREVYTDELPPTPGRPKALNAYLSMYVFGDGAGAVVLRTQQGEEDGPGILSSFSGNAYAELVSRRGGGMLKLPYQPGRTRPSEMAFVVDGFKVARSYPEYMQKCLDAVLTPSVREQVKRYYFHQPNKRVMDSFVSRAGLPKEAVACNVDRIGNTSAAGMLILLAEDLELGRVALGSGDLVVVAAVGANVHYGAQLVRL</sequence>
<evidence type="ECO:0000256" key="2">
    <source>
        <dbReference type="ARBA" id="ARBA00023315"/>
    </source>
</evidence>
<dbReference type="InterPro" id="IPR016039">
    <property type="entry name" value="Thiolase-like"/>
</dbReference>
<feature type="domain" description="Beta-ketoacyl-[acyl-carrier-protein] synthase III C-terminal" evidence="3">
    <location>
        <begin position="288"/>
        <end position="370"/>
    </location>
</feature>
<reference evidence="5 6" key="1">
    <citation type="journal article" date="2024" name="Arch. Microbiol.">
        <title>Corallococcus caeni sp. nov., a novel myxobacterium isolated from activated sludge.</title>
        <authorList>
            <person name="Tomita S."/>
            <person name="Nakai R."/>
            <person name="Kuroda K."/>
            <person name="Kurashita H."/>
            <person name="Hatamoto M."/>
            <person name="Yamaguchi T."/>
            <person name="Narihiro T."/>
        </authorList>
    </citation>
    <scope>NUCLEOTIDE SEQUENCE [LARGE SCALE GENOMIC DNA]</scope>
    <source>
        <strain evidence="5 6">NO1</strain>
    </source>
</reference>
<gene>
    <name evidence="5" type="ORF">ASNO1_71560</name>
</gene>
<evidence type="ECO:0000313" key="6">
    <source>
        <dbReference type="Proteomes" id="UP001342631"/>
    </source>
</evidence>
<evidence type="ECO:0000259" key="4">
    <source>
        <dbReference type="Pfam" id="PF08545"/>
    </source>
</evidence>
<dbReference type="Gene3D" id="3.40.47.10">
    <property type="match status" value="1"/>
</dbReference>
<name>A0ABQ6R3R2_9BACT</name>
<accession>A0ABQ6R3R2</accession>
<comment type="caution">
    <text evidence="5">The sequence shown here is derived from an EMBL/GenBank/DDBJ whole genome shotgun (WGS) entry which is preliminary data.</text>
</comment>
<dbReference type="SUPFAM" id="SSF53901">
    <property type="entry name" value="Thiolase-like"/>
    <property type="match status" value="2"/>
</dbReference>
<keyword evidence="1" id="KW-0808">Transferase</keyword>